<dbReference type="OrthoDB" id="799522at2"/>
<evidence type="ECO:0000313" key="2">
    <source>
        <dbReference type="EMBL" id="AWI26657.1"/>
    </source>
</evidence>
<organism evidence="2 3">
    <name type="scientific">Flavobacterium pallidum</name>
    <dbReference type="NCBI Taxonomy" id="2172098"/>
    <lineage>
        <taxon>Bacteria</taxon>
        <taxon>Pseudomonadati</taxon>
        <taxon>Bacteroidota</taxon>
        <taxon>Flavobacteriia</taxon>
        <taxon>Flavobacteriales</taxon>
        <taxon>Flavobacteriaceae</taxon>
        <taxon>Flavobacterium</taxon>
    </lineage>
</organism>
<reference evidence="2 3" key="1">
    <citation type="submission" date="2018-05" db="EMBL/GenBank/DDBJ databases">
        <title>Genome sequencing of Flavobacterium sp. HYN0049.</title>
        <authorList>
            <person name="Yi H."/>
            <person name="Baek C."/>
        </authorList>
    </citation>
    <scope>NUCLEOTIDE SEQUENCE [LARGE SCALE GENOMIC DNA]</scope>
    <source>
        <strain evidence="2 3">HYN0049</strain>
    </source>
</reference>
<protein>
    <submittedName>
        <fullName evidence="2">Uncharacterized protein</fullName>
    </submittedName>
</protein>
<feature type="signal peptide" evidence="1">
    <location>
        <begin position="1"/>
        <end position="20"/>
    </location>
</feature>
<dbReference type="AlphaFoldDB" id="A0A2S1SK00"/>
<dbReference type="KEGG" id="fpal:HYN49_12535"/>
<dbReference type="Proteomes" id="UP000244937">
    <property type="component" value="Chromosome"/>
</dbReference>
<feature type="chain" id="PRO_5015410212" evidence="1">
    <location>
        <begin position="21"/>
        <end position="133"/>
    </location>
</feature>
<accession>A0A2S1SK00</accession>
<sequence>MKLLKITIALIFLNGLWANAQTTINIGTTAETPVVRYYYLPEAEAYYDANDKTYIYLKNGKWGHWKNLPPGQAKKVRWIKLSDYRGDTPYVDIERHKVLYVKPKTVVVATKSNTVAVKSSGKVKAKRVHVTKK</sequence>
<evidence type="ECO:0000313" key="3">
    <source>
        <dbReference type="Proteomes" id="UP000244937"/>
    </source>
</evidence>
<name>A0A2S1SK00_9FLAO</name>
<dbReference type="RefSeq" id="WP_108904434.1">
    <property type="nucleotide sequence ID" value="NZ_CP029187.1"/>
</dbReference>
<proteinExistence type="predicted"/>
<keyword evidence="1" id="KW-0732">Signal</keyword>
<gene>
    <name evidence="2" type="ORF">HYN49_12535</name>
</gene>
<dbReference type="EMBL" id="CP029187">
    <property type="protein sequence ID" value="AWI26657.1"/>
    <property type="molecule type" value="Genomic_DNA"/>
</dbReference>
<keyword evidence="3" id="KW-1185">Reference proteome</keyword>
<evidence type="ECO:0000256" key="1">
    <source>
        <dbReference type="SAM" id="SignalP"/>
    </source>
</evidence>